<dbReference type="EMBL" id="PDCK01000042">
    <property type="protein sequence ID" value="PRQ36480.1"/>
    <property type="molecule type" value="Genomic_DNA"/>
</dbReference>
<dbReference type="Proteomes" id="UP000238479">
    <property type="component" value="Chromosome 4"/>
</dbReference>
<gene>
    <name evidence="2" type="ORF">RchiOBHm_Chr4g0392021</name>
</gene>
<keyword evidence="1" id="KW-0732">Signal</keyword>
<evidence type="ECO:0000313" key="2">
    <source>
        <dbReference type="EMBL" id="PRQ36480.1"/>
    </source>
</evidence>
<feature type="signal peptide" evidence="1">
    <location>
        <begin position="1"/>
        <end position="23"/>
    </location>
</feature>
<evidence type="ECO:0000313" key="3">
    <source>
        <dbReference type="Proteomes" id="UP000238479"/>
    </source>
</evidence>
<feature type="chain" id="PRO_5015168822" evidence="1">
    <location>
        <begin position="24"/>
        <end position="53"/>
    </location>
</feature>
<accession>A0A2P6QQL9</accession>
<sequence>MVKLGRMVFIYMLLLLKLWLLDDEILYVDSLFSSFGQIEKAQLLTGTSTDPPE</sequence>
<evidence type="ECO:0000256" key="1">
    <source>
        <dbReference type="SAM" id="SignalP"/>
    </source>
</evidence>
<proteinExistence type="predicted"/>
<name>A0A2P6QQL9_ROSCH</name>
<protein>
    <submittedName>
        <fullName evidence="2">Uncharacterized protein</fullName>
    </submittedName>
</protein>
<comment type="caution">
    <text evidence="2">The sequence shown here is derived from an EMBL/GenBank/DDBJ whole genome shotgun (WGS) entry which is preliminary data.</text>
</comment>
<keyword evidence="3" id="KW-1185">Reference proteome</keyword>
<dbReference type="AlphaFoldDB" id="A0A2P6QQL9"/>
<organism evidence="2 3">
    <name type="scientific">Rosa chinensis</name>
    <name type="common">China rose</name>
    <dbReference type="NCBI Taxonomy" id="74649"/>
    <lineage>
        <taxon>Eukaryota</taxon>
        <taxon>Viridiplantae</taxon>
        <taxon>Streptophyta</taxon>
        <taxon>Embryophyta</taxon>
        <taxon>Tracheophyta</taxon>
        <taxon>Spermatophyta</taxon>
        <taxon>Magnoliopsida</taxon>
        <taxon>eudicotyledons</taxon>
        <taxon>Gunneridae</taxon>
        <taxon>Pentapetalae</taxon>
        <taxon>rosids</taxon>
        <taxon>fabids</taxon>
        <taxon>Rosales</taxon>
        <taxon>Rosaceae</taxon>
        <taxon>Rosoideae</taxon>
        <taxon>Rosoideae incertae sedis</taxon>
        <taxon>Rosa</taxon>
    </lineage>
</organism>
<reference evidence="2 3" key="1">
    <citation type="journal article" date="2018" name="Nat. Genet.">
        <title>The Rosa genome provides new insights in the design of modern roses.</title>
        <authorList>
            <person name="Bendahmane M."/>
        </authorList>
    </citation>
    <scope>NUCLEOTIDE SEQUENCE [LARGE SCALE GENOMIC DNA]</scope>
    <source>
        <strain evidence="3">cv. Old Blush</strain>
    </source>
</reference>
<dbReference type="Gramene" id="PRQ36480">
    <property type="protein sequence ID" value="PRQ36480"/>
    <property type="gene ID" value="RchiOBHm_Chr4g0392021"/>
</dbReference>